<keyword evidence="3" id="KW-1185">Reference proteome</keyword>
<dbReference type="PANTHER" id="PTHR35813">
    <property type="entry name" value="INNER MEMBRANE PROTEIN YBAN"/>
    <property type="match status" value="1"/>
</dbReference>
<evidence type="ECO:0000313" key="3">
    <source>
        <dbReference type="Proteomes" id="UP000233742"/>
    </source>
</evidence>
<feature type="transmembrane region" description="Helical" evidence="1">
    <location>
        <begin position="12"/>
        <end position="38"/>
    </location>
</feature>
<dbReference type="Proteomes" id="UP000233742">
    <property type="component" value="Chromosome"/>
</dbReference>
<feature type="transmembrane region" description="Helical" evidence="1">
    <location>
        <begin position="95"/>
        <end position="113"/>
    </location>
</feature>
<sequence length="120" mass="13112">MRLLWLSVGWVSVGLGVIGVALPVMPTVPFLLVAAWAFSHSSPELRARIRNHPKYGPSVRAWQEDGVISVLAKTWAVLAMSAGVGLSWWLGMPPWVVATQAIICTLIAIFVVSRPSRQRP</sequence>
<name>A0A2K9ENL6_9RHOB</name>
<dbReference type="EMBL" id="CP025408">
    <property type="protein sequence ID" value="AUH33245.1"/>
    <property type="molecule type" value="Genomic_DNA"/>
</dbReference>
<accession>A0A2K9ENL6</accession>
<organism evidence="2 3">
    <name type="scientific">Paracoccus tegillarcae</name>
    <dbReference type="NCBI Taxonomy" id="1529068"/>
    <lineage>
        <taxon>Bacteria</taxon>
        <taxon>Pseudomonadati</taxon>
        <taxon>Pseudomonadota</taxon>
        <taxon>Alphaproteobacteria</taxon>
        <taxon>Rhodobacterales</taxon>
        <taxon>Paracoccaceae</taxon>
        <taxon>Paracoccus</taxon>
    </lineage>
</organism>
<dbReference type="OrthoDB" id="9816293at2"/>
<dbReference type="KEGG" id="paro:CUV01_07465"/>
<dbReference type="PIRSF" id="PIRSF016789">
    <property type="entry name" value="DUF454"/>
    <property type="match status" value="1"/>
</dbReference>
<reference evidence="2 3" key="1">
    <citation type="submission" date="2017-12" db="EMBL/GenBank/DDBJ databases">
        <authorList>
            <person name="Hurst M.R.H."/>
        </authorList>
    </citation>
    <scope>NUCLEOTIDE SEQUENCE [LARGE SCALE GENOMIC DNA]</scope>
    <source>
        <strain evidence="2 3">BM15</strain>
    </source>
</reference>
<dbReference type="InterPro" id="IPR007401">
    <property type="entry name" value="DUF454"/>
</dbReference>
<dbReference type="GO" id="GO:0005886">
    <property type="term" value="C:plasma membrane"/>
    <property type="evidence" value="ECO:0007669"/>
    <property type="project" value="TreeGrafter"/>
</dbReference>
<keyword evidence="1" id="KW-0812">Transmembrane</keyword>
<keyword evidence="1" id="KW-0472">Membrane</keyword>
<dbReference type="AlphaFoldDB" id="A0A2K9ENL6"/>
<keyword evidence="1" id="KW-1133">Transmembrane helix</keyword>
<proteinExistence type="predicted"/>
<dbReference type="PANTHER" id="PTHR35813:SF1">
    <property type="entry name" value="INNER MEMBRANE PROTEIN YBAN"/>
    <property type="match status" value="1"/>
</dbReference>
<evidence type="ECO:0000313" key="2">
    <source>
        <dbReference type="EMBL" id="AUH33245.1"/>
    </source>
</evidence>
<gene>
    <name evidence="2" type="ORF">CUV01_07465</name>
</gene>
<dbReference type="Pfam" id="PF04304">
    <property type="entry name" value="DUF454"/>
    <property type="match status" value="1"/>
</dbReference>
<evidence type="ECO:0000256" key="1">
    <source>
        <dbReference type="SAM" id="Phobius"/>
    </source>
</evidence>
<protein>
    <submittedName>
        <fullName evidence="2">DUF454 domain-containing protein</fullName>
    </submittedName>
</protein>